<accession>A0A437UF98</accession>
<dbReference type="Proteomes" id="UP000288388">
    <property type="component" value="Plasmid plc055918-1"/>
</dbReference>
<geneLocation type="plasmid" evidence="1">
    <name>pLC055918-1</name>
</geneLocation>
<sequence length="109" mass="12304">MITKTRKQGNSIMLTVPKEFDVPNGVEVEAKLVENGILYEFVEPKKEFFDFSEDILADILSEGYSKQEILKEFRNRKNALTSAFKSIAEDTVANSKPMTKEELAAEIGL</sequence>
<dbReference type="AlphaFoldDB" id="A0A437UF98"/>
<reference evidence="1" key="1">
    <citation type="submission" date="2018-12" db="EMBL/GenBank/DDBJ databases">
        <title>A novel vanA-carrying plasmid in a clinical isolate of Enterococcus avium.</title>
        <authorList>
            <person name="Bernasconi O.J."/>
            <person name="Luzzaro F."/>
            <person name="Endimiani A."/>
        </authorList>
    </citation>
    <scope>NUCLEOTIDE SEQUENCE [LARGE SCALE GENOMIC DNA]</scope>
    <source>
        <strain evidence="1">LC0559/18</strain>
        <plasmid evidence="1">pLC055918-1</plasmid>
    </source>
</reference>
<proteinExistence type="predicted"/>
<dbReference type="EMBL" id="RYZS01000003">
    <property type="protein sequence ID" value="RVU92304.1"/>
    <property type="molecule type" value="Genomic_DNA"/>
</dbReference>
<gene>
    <name evidence="1" type="ORF">EK398_23350</name>
</gene>
<keyword evidence="1" id="KW-0614">Plasmid</keyword>
<comment type="caution">
    <text evidence="1">The sequence shown here is derived from an EMBL/GenBank/DDBJ whole genome shotgun (WGS) entry which is preliminary data.</text>
</comment>
<organism evidence="1">
    <name type="scientific">Enterococcus avium</name>
    <name type="common">Streptococcus avium</name>
    <dbReference type="NCBI Taxonomy" id="33945"/>
    <lineage>
        <taxon>Bacteria</taxon>
        <taxon>Bacillati</taxon>
        <taxon>Bacillota</taxon>
        <taxon>Bacilli</taxon>
        <taxon>Lactobacillales</taxon>
        <taxon>Enterococcaceae</taxon>
        <taxon>Enterococcus</taxon>
    </lineage>
</organism>
<dbReference type="RefSeq" id="WP_000629052.1">
    <property type="nucleotide sequence ID" value="NZ_CM013039.1"/>
</dbReference>
<name>A0A437UF98_ENTAV</name>
<protein>
    <submittedName>
        <fullName evidence="1">AbrB family transcriptional regulator</fullName>
    </submittedName>
</protein>
<evidence type="ECO:0000313" key="1">
    <source>
        <dbReference type="EMBL" id="RVU92304.1"/>
    </source>
</evidence>